<comment type="similarity">
    <text evidence="1">Belongs to the CAPAB/TerDEXZ family.</text>
</comment>
<accession>A0A0F5YE11</accession>
<dbReference type="Gene3D" id="2.60.60.30">
    <property type="entry name" value="sav2460 like domains"/>
    <property type="match status" value="1"/>
</dbReference>
<dbReference type="EMBL" id="LATL02000186">
    <property type="protein sequence ID" value="KKD37008.1"/>
    <property type="molecule type" value="Genomic_DNA"/>
</dbReference>
<sequence>MSINIKKGERINLAKEAPGLKKVGVALGWDANVTDTGGEFDLDASVFMLSENGKIPEDEYFVFYNNLLSPDRSVKHLGDSRTGEASGDDETIEINLTQINSAIQELIFVVTIHEADQRRQNFGQVRNSFIRIYDSETNTEVTRYDLEEDFSRETSVEFGRLYRKDGEWRFQAVGQGYNAGLQSFVDKYV</sequence>
<dbReference type="PANTHER" id="PTHR32097:SF4">
    <property type="entry name" value="GENERAL STRESS PROTEIN 16U"/>
    <property type="match status" value="1"/>
</dbReference>
<gene>
    <name evidence="3" type="ORF">WN50_16630</name>
</gene>
<dbReference type="AlphaFoldDB" id="A0A0F5YE11"/>
<dbReference type="InterPro" id="IPR003325">
    <property type="entry name" value="TerD"/>
</dbReference>
<evidence type="ECO:0000256" key="1">
    <source>
        <dbReference type="ARBA" id="ARBA00008775"/>
    </source>
</evidence>
<evidence type="ECO:0000313" key="3">
    <source>
        <dbReference type="EMBL" id="KKD37008.1"/>
    </source>
</evidence>
<dbReference type="OrthoDB" id="4123258at2"/>
<dbReference type="PATRIC" id="fig|1637645.4.peg.3715"/>
<evidence type="ECO:0000313" key="4">
    <source>
        <dbReference type="Proteomes" id="UP000033607"/>
    </source>
</evidence>
<dbReference type="RefSeq" id="WP_046279688.1">
    <property type="nucleotide sequence ID" value="NZ_LATL02000186.1"/>
</dbReference>
<comment type="caution">
    <text evidence="3">The sequence shown here is derived from an EMBL/GenBank/DDBJ whole genome shotgun (WGS) entry which is preliminary data.</text>
</comment>
<dbReference type="InterPro" id="IPR051324">
    <property type="entry name" value="Stress/Tellurium_Resist"/>
</dbReference>
<dbReference type="Pfam" id="PF02342">
    <property type="entry name" value="TerD"/>
    <property type="match status" value="1"/>
</dbReference>
<protein>
    <submittedName>
        <fullName evidence="3">Chemical-damaging agent resistance protein C</fullName>
    </submittedName>
</protein>
<dbReference type="CDD" id="cd06974">
    <property type="entry name" value="TerD_like"/>
    <property type="match status" value="1"/>
</dbReference>
<proteinExistence type="inferred from homology"/>
<dbReference type="PANTHER" id="PTHR32097">
    <property type="entry name" value="CAMP-BINDING PROTEIN 1-RELATED"/>
    <property type="match status" value="1"/>
</dbReference>
<name>A0A0F5YE11_9CYAN</name>
<evidence type="ECO:0000259" key="2">
    <source>
        <dbReference type="Pfam" id="PF02342"/>
    </source>
</evidence>
<feature type="domain" description="TerD" evidence="2">
    <location>
        <begin position="1"/>
        <end position="188"/>
    </location>
</feature>
<organism evidence="3 4">
    <name type="scientific">Limnoraphis robusta CS-951</name>
    <dbReference type="NCBI Taxonomy" id="1637645"/>
    <lineage>
        <taxon>Bacteria</taxon>
        <taxon>Bacillati</taxon>
        <taxon>Cyanobacteriota</taxon>
        <taxon>Cyanophyceae</taxon>
        <taxon>Oscillatoriophycideae</taxon>
        <taxon>Oscillatoriales</taxon>
        <taxon>Sirenicapillariaceae</taxon>
        <taxon>Limnoraphis</taxon>
    </lineage>
</organism>
<dbReference type="Proteomes" id="UP000033607">
    <property type="component" value="Unassembled WGS sequence"/>
</dbReference>
<reference evidence="3 4" key="1">
    <citation type="submission" date="2015-06" db="EMBL/GenBank/DDBJ databases">
        <title>Draft genome assembly of filamentous brackish cyanobacterium Limnoraphis robusta strain CS-951.</title>
        <authorList>
            <person name="Willis A."/>
            <person name="Parks M."/>
            <person name="Burford M.A."/>
        </authorList>
    </citation>
    <scope>NUCLEOTIDE SEQUENCE [LARGE SCALE GENOMIC DNA]</scope>
    <source>
        <strain evidence="3 4">CS-951</strain>
    </source>
</reference>